<evidence type="ECO:0000313" key="3">
    <source>
        <dbReference type="Proteomes" id="UP000540014"/>
    </source>
</evidence>
<keyword evidence="1" id="KW-0732">Signal</keyword>
<evidence type="ECO:0000313" key="2">
    <source>
        <dbReference type="EMBL" id="NME45569.1"/>
    </source>
</evidence>
<organism evidence="2 3">
    <name type="scientific">Faecalicoccus pleomorphus</name>
    <dbReference type="NCBI Taxonomy" id="1323"/>
    <lineage>
        <taxon>Bacteria</taxon>
        <taxon>Bacillati</taxon>
        <taxon>Bacillota</taxon>
        <taxon>Erysipelotrichia</taxon>
        <taxon>Erysipelotrichales</taxon>
        <taxon>Erysipelotrichaceae</taxon>
        <taxon>Faecalicoccus</taxon>
    </lineage>
</organism>
<feature type="chain" id="PRO_5030592640" evidence="1">
    <location>
        <begin position="29"/>
        <end position="114"/>
    </location>
</feature>
<feature type="signal peptide" evidence="1">
    <location>
        <begin position="1"/>
        <end position="28"/>
    </location>
</feature>
<name>A0A7X9NJY9_9FIRM</name>
<comment type="caution">
    <text evidence="2">The sequence shown here is derived from an EMBL/GenBank/DDBJ whole genome shotgun (WGS) entry which is preliminary data.</text>
</comment>
<protein>
    <submittedName>
        <fullName evidence="2">Uncharacterized protein</fullName>
    </submittedName>
</protein>
<gene>
    <name evidence="2" type="ORF">HF861_11935</name>
</gene>
<accession>A0A7X9NJY9</accession>
<sequence>MKNTTKISIMSGLMFTGIALGGIHIANAQNNVNSEIDNSRYTVVIPSEINIDKNTGKGSFAVTGKVKAQSIIDVSIQSKNGYILKNKSREFPYNIDKKSFSIDNRRSASDISLN</sequence>
<dbReference type="Proteomes" id="UP000540014">
    <property type="component" value="Unassembled WGS sequence"/>
</dbReference>
<dbReference type="RefSeq" id="WP_168966899.1">
    <property type="nucleotide sequence ID" value="NZ_JABAFR010000067.1"/>
</dbReference>
<evidence type="ECO:0000256" key="1">
    <source>
        <dbReference type="SAM" id="SignalP"/>
    </source>
</evidence>
<reference evidence="2 3" key="1">
    <citation type="submission" date="2020-04" db="EMBL/GenBank/DDBJ databases">
        <authorList>
            <person name="Hitch T.C.A."/>
            <person name="Wylensek D."/>
            <person name="Clavel T."/>
        </authorList>
    </citation>
    <scope>NUCLEOTIDE SEQUENCE [LARGE SCALE GENOMIC DNA]</scope>
    <source>
        <strain evidence="2 3">BSM-383-APC-22F</strain>
    </source>
</reference>
<dbReference type="AlphaFoldDB" id="A0A7X9NJY9"/>
<proteinExistence type="predicted"/>
<dbReference type="EMBL" id="JABAFR010000067">
    <property type="protein sequence ID" value="NME45569.1"/>
    <property type="molecule type" value="Genomic_DNA"/>
</dbReference>